<keyword evidence="2 4" id="KW-0808">Transferase</keyword>
<protein>
    <submittedName>
        <fullName evidence="7">Beta-ketoacyl synthase</fullName>
    </submittedName>
</protein>
<comment type="similarity">
    <text evidence="1 4">Belongs to the thiolase-like superfamily. Beta-ketoacyl-ACP synthases family.</text>
</comment>
<dbReference type="NCBIfam" id="NF005589">
    <property type="entry name" value="PRK07314.1"/>
    <property type="match status" value="1"/>
</dbReference>
<evidence type="ECO:0000313" key="7">
    <source>
        <dbReference type="EMBL" id="MFC1432425.1"/>
    </source>
</evidence>
<evidence type="ECO:0000256" key="1">
    <source>
        <dbReference type="ARBA" id="ARBA00008467"/>
    </source>
</evidence>
<comment type="caution">
    <text evidence="7">The sequence shown here is derived from an EMBL/GenBank/DDBJ whole genome shotgun (WGS) entry which is preliminary data.</text>
</comment>
<organism evidence="7 8">
    <name type="scientific">Streptacidiphilus alkalitolerans</name>
    <dbReference type="NCBI Taxonomy" id="3342712"/>
    <lineage>
        <taxon>Bacteria</taxon>
        <taxon>Bacillati</taxon>
        <taxon>Actinomycetota</taxon>
        <taxon>Actinomycetes</taxon>
        <taxon>Kitasatosporales</taxon>
        <taxon>Streptomycetaceae</taxon>
        <taxon>Streptacidiphilus</taxon>
    </lineage>
</organism>
<dbReference type="Pfam" id="PF00109">
    <property type="entry name" value="ketoacyl-synt"/>
    <property type="match status" value="1"/>
</dbReference>
<dbReference type="Gene3D" id="3.40.47.10">
    <property type="match status" value="1"/>
</dbReference>
<evidence type="ECO:0000256" key="4">
    <source>
        <dbReference type="RuleBase" id="RU003694"/>
    </source>
</evidence>
<keyword evidence="3" id="KW-0012">Acyltransferase</keyword>
<dbReference type="Pfam" id="PF02801">
    <property type="entry name" value="Ketoacyl-synt_C"/>
    <property type="match status" value="1"/>
</dbReference>
<dbReference type="PROSITE" id="PS52004">
    <property type="entry name" value="KS3_2"/>
    <property type="match status" value="1"/>
</dbReference>
<evidence type="ECO:0000256" key="3">
    <source>
        <dbReference type="ARBA" id="ARBA00023315"/>
    </source>
</evidence>
<feature type="region of interest" description="Disordered" evidence="5">
    <location>
        <begin position="275"/>
        <end position="294"/>
    </location>
</feature>
<accession>A0ABV6X2B3</accession>
<dbReference type="RefSeq" id="WP_380554237.1">
    <property type="nucleotide sequence ID" value="NZ_JBHEZY010000006.1"/>
</dbReference>
<dbReference type="SMART" id="SM00825">
    <property type="entry name" value="PKS_KS"/>
    <property type="match status" value="1"/>
</dbReference>
<reference evidence="7 8" key="1">
    <citation type="submission" date="2024-09" db="EMBL/GenBank/DDBJ databases">
        <authorList>
            <person name="Lee S.D."/>
        </authorList>
    </citation>
    <scope>NUCLEOTIDE SEQUENCE [LARGE SCALE GENOMIC DNA]</scope>
    <source>
        <strain evidence="7 8">N1-3</strain>
    </source>
</reference>
<dbReference type="SUPFAM" id="SSF53901">
    <property type="entry name" value="Thiolase-like"/>
    <property type="match status" value="2"/>
</dbReference>
<name>A0ABV6X2B3_9ACTN</name>
<feature type="domain" description="Ketosynthase family 3 (KS3)" evidence="6">
    <location>
        <begin position="13"/>
        <end position="420"/>
    </location>
</feature>
<evidence type="ECO:0000313" key="8">
    <source>
        <dbReference type="Proteomes" id="UP001592530"/>
    </source>
</evidence>
<gene>
    <name evidence="7" type="ORF">ACEZDB_17385</name>
</gene>
<dbReference type="Proteomes" id="UP001592530">
    <property type="component" value="Unassembled WGS sequence"/>
</dbReference>
<dbReference type="InterPro" id="IPR000794">
    <property type="entry name" value="Beta-ketoacyl_synthase"/>
</dbReference>
<dbReference type="EMBL" id="JBHEZY010000006">
    <property type="protein sequence ID" value="MFC1432425.1"/>
    <property type="molecule type" value="Genomic_DNA"/>
</dbReference>
<evidence type="ECO:0000256" key="5">
    <source>
        <dbReference type="SAM" id="MobiDB-lite"/>
    </source>
</evidence>
<dbReference type="InterPro" id="IPR020841">
    <property type="entry name" value="PKS_Beta-ketoAc_synthase_dom"/>
</dbReference>
<evidence type="ECO:0000259" key="6">
    <source>
        <dbReference type="PROSITE" id="PS52004"/>
    </source>
</evidence>
<dbReference type="PANTHER" id="PTHR11712:SF336">
    <property type="entry name" value="3-OXOACYL-[ACYL-CARRIER-PROTEIN] SYNTHASE, MITOCHONDRIAL"/>
    <property type="match status" value="1"/>
</dbReference>
<evidence type="ECO:0000256" key="2">
    <source>
        <dbReference type="ARBA" id="ARBA00022679"/>
    </source>
</evidence>
<sequence length="427" mass="43185">MNAGPRTAGPVNADAAVVTGIGLVTPVGRKPSEVFDALTDGRSGIRALPEGHAAHGWLEAAGLAPAIDGREVLPPTETRCVDRFVLLAIAAADDALADAGIVVGRDVDPRRVAVVLATGGGGLETFEQQSHRRLNRGRPGVSPYLLPGMLSNMATARVAIKHGIRGYSSAVITACAAGAQAVAEGLRLIRAGDADVVVCGGSESSLHPTIAAAFTNAHALAHGWSDPEQSSRPFDSHRNGFVLGEGSAVLVLERGAHADARGAAGYADLTGWGGSTDAHHPTMPRPDGEGAADSMRSALASAGLAPADIGYVNAHGTGTKLGDAAEVAALHTVFGTDQPAVSSTKGSTGHLLGAAGAVEAAVSVLAVARGVLPPTVNLDDPDPSCPLDHIRGAARTTPIRAALSNSFAFGGHNISLVFEPPSTRATR</sequence>
<dbReference type="InterPro" id="IPR016039">
    <property type="entry name" value="Thiolase-like"/>
</dbReference>
<dbReference type="CDD" id="cd00834">
    <property type="entry name" value="KAS_I_II"/>
    <property type="match status" value="1"/>
</dbReference>
<dbReference type="PANTHER" id="PTHR11712">
    <property type="entry name" value="POLYKETIDE SYNTHASE-RELATED"/>
    <property type="match status" value="1"/>
</dbReference>
<dbReference type="InterPro" id="IPR018201">
    <property type="entry name" value="Ketoacyl_synth_AS"/>
</dbReference>
<dbReference type="PROSITE" id="PS00606">
    <property type="entry name" value="KS3_1"/>
    <property type="match status" value="1"/>
</dbReference>
<dbReference type="InterPro" id="IPR014031">
    <property type="entry name" value="Ketoacyl_synth_C"/>
</dbReference>
<proteinExistence type="inferred from homology"/>
<dbReference type="InterPro" id="IPR014030">
    <property type="entry name" value="Ketoacyl_synth_N"/>
</dbReference>